<dbReference type="CDD" id="cd03450">
    <property type="entry name" value="NodN"/>
    <property type="match status" value="1"/>
</dbReference>
<sequence length="153" mass="16508">MAEPRIFTSADELKAGVGEPLGYSDWLEIDQHRIDLFADATGDHQWIHVDPARAAAGPFGTTIAHGYLTLSLLPSLVPQVLRVEGMKMGINYGTEKVRFPAPVPVGSRLRATAVLMNVEEAGGGVQVTAKVTVEREGGEKPVCVAESVSRYFF</sequence>
<comment type="similarity">
    <text evidence="1">Belongs to the enoyl-CoA hydratase/isomerase family.</text>
</comment>
<protein>
    <submittedName>
        <fullName evidence="3">MaoC family dehydratase</fullName>
    </submittedName>
</protein>
<dbReference type="EMBL" id="CP109019">
    <property type="protein sequence ID" value="WUT82447.1"/>
    <property type="molecule type" value="Genomic_DNA"/>
</dbReference>
<dbReference type="RefSeq" id="WP_329397467.1">
    <property type="nucleotide sequence ID" value="NZ_CP109019.1"/>
</dbReference>
<gene>
    <name evidence="3" type="ORF">OG515_09630</name>
</gene>
<organism evidence="3 4">
    <name type="scientific">Streptomyces melanogenes</name>
    <dbReference type="NCBI Taxonomy" id="67326"/>
    <lineage>
        <taxon>Bacteria</taxon>
        <taxon>Bacillati</taxon>
        <taxon>Actinomycetota</taxon>
        <taxon>Actinomycetes</taxon>
        <taxon>Kitasatosporales</taxon>
        <taxon>Streptomycetaceae</taxon>
        <taxon>Streptomyces</taxon>
    </lineage>
</organism>
<dbReference type="Pfam" id="PF01575">
    <property type="entry name" value="MaoC_dehydratas"/>
    <property type="match status" value="1"/>
</dbReference>
<proteinExistence type="inferred from homology"/>
<evidence type="ECO:0000256" key="1">
    <source>
        <dbReference type="ARBA" id="ARBA00005254"/>
    </source>
</evidence>
<reference evidence="3" key="1">
    <citation type="submission" date="2022-10" db="EMBL/GenBank/DDBJ databases">
        <title>The complete genomes of actinobacterial strains from the NBC collection.</title>
        <authorList>
            <person name="Joergensen T.S."/>
            <person name="Alvarez Arevalo M."/>
            <person name="Sterndorff E.B."/>
            <person name="Faurdal D."/>
            <person name="Vuksanovic O."/>
            <person name="Mourched A.-S."/>
            <person name="Charusanti P."/>
            <person name="Shaw S."/>
            <person name="Blin K."/>
            <person name="Weber T."/>
        </authorList>
    </citation>
    <scope>NUCLEOTIDE SEQUENCE</scope>
    <source>
        <strain evidence="3">NBC_00668</strain>
    </source>
</reference>
<dbReference type="InterPro" id="IPR029069">
    <property type="entry name" value="HotDog_dom_sf"/>
</dbReference>
<dbReference type="PANTHER" id="PTHR42993:SF1">
    <property type="entry name" value="MAOC-LIKE DEHYDRATASE DOMAIN-CONTAINING PROTEIN"/>
    <property type="match status" value="1"/>
</dbReference>
<keyword evidence="4" id="KW-1185">Reference proteome</keyword>
<name>A0ABZ1XI50_9ACTN</name>
<dbReference type="InterPro" id="IPR039375">
    <property type="entry name" value="NodN-like"/>
</dbReference>
<evidence type="ECO:0000313" key="4">
    <source>
        <dbReference type="Proteomes" id="UP001432060"/>
    </source>
</evidence>
<dbReference type="Proteomes" id="UP001432060">
    <property type="component" value="Chromosome"/>
</dbReference>
<dbReference type="PANTHER" id="PTHR42993">
    <property type="entry name" value="MAOC-LIKE DEHYDRATASE DOMAIN-CONTAINING PROTEIN"/>
    <property type="match status" value="1"/>
</dbReference>
<evidence type="ECO:0000259" key="2">
    <source>
        <dbReference type="Pfam" id="PF01575"/>
    </source>
</evidence>
<dbReference type="Gene3D" id="3.10.129.10">
    <property type="entry name" value="Hotdog Thioesterase"/>
    <property type="match status" value="1"/>
</dbReference>
<dbReference type="InterPro" id="IPR002539">
    <property type="entry name" value="MaoC-like_dom"/>
</dbReference>
<evidence type="ECO:0000313" key="3">
    <source>
        <dbReference type="EMBL" id="WUT82447.1"/>
    </source>
</evidence>
<dbReference type="SUPFAM" id="SSF54637">
    <property type="entry name" value="Thioesterase/thiol ester dehydrase-isomerase"/>
    <property type="match status" value="1"/>
</dbReference>
<feature type="domain" description="MaoC-like" evidence="2">
    <location>
        <begin position="17"/>
        <end position="134"/>
    </location>
</feature>
<accession>A0ABZ1XI50</accession>